<protein>
    <recommendedName>
        <fullName evidence="4">Secreted protein</fullName>
    </recommendedName>
</protein>
<accession>A0ABT6SW57</accession>
<proteinExistence type="predicted"/>
<evidence type="ECO:0000313" key="2">
    <source>
        <dbReference type="EMBL" id="MDI3419826.1"/>
    </source>
</evidence>
<name>A0ABT6SW57_9ACTN</name>
<reference evidence="2 3" key="1">
    <citation type="submission" date="2023-05" db="EMBL/GenBank/DDBJ databases">
        <title>Draft genome sequence of Streptomyces sp. B-S-A12 isolated from a cave soil in Thailand.</title>
        <authorList>
            <person name="Chamroensaksri N."/>
            <person name="Muangham S."/>
        </authorList>
    </citation>
    <scope>NUCLEOTIDE SEQUENCE [LARGE SCALE GENOMIC DNA]</scope>
    <source>
        <strain evidence="2 3">B-S-A12</strain>
    </source>
</reference>
<dbReference type="Proteomes" id="UP001237105">
    <property type="component" value="Unassembled WGS sequence"/>
</dbReference>
<sequence>MHRLLAAALTALCASALAVGAALGIVAILGATPEQPNTPLISYEQAQQER</sequence>
<feature type="signal peptide" evidence="1">
    <location>
        <begin position="1"/>
        <end position="21"/>
    </location>
</feature>
<evidence type="ECO:0000313" key="3">
    <source>
        <dbReference type="Proteomes" id="UP001237105"/>
    </source>
</evidence>
<organism evidence="2 3">
    <name type="scientific">Streptomyces luteolus</name>
    <dbReference type="NCBI Taxonomy" id="3043615"/>
    <lineage>
        <taxon>Bacteria</taxon>
        <taxon>Bacillati</taxon>
        <taxon>Actinomycetota</taxon>
        <taxon>Actinomycetes</taxon>
        <taxon>Kitasatosporales</taxon>
        <taxon>Streptomycetaceae</taxon>
        <taxon>Streptomyces</taxon>
    </lineage>
</organism>
<keyword evidence="1" id="KW-0732">Signal</keyword>
<comment type="caution">
    <text evidence="2">The sequence shown here is derived from an EMBL/GenBank/DDBJ whole genome shotgun (WGS) entry which is preliminary data.</text>
</comment>
<evidence type="ECO:0008006" key="4">
    <source>
        <dbReference type="Google" id="ProtNLM"/>
    </source>
</evidence>
<keyword evidence="3" id="KW-1185">Reference proteome</keyword>
<dbReference type="EMBL" id="JASCIS010000013">
    <property type="protein sequence ID" value="MDI3419826.1"/>
    <property type="molecule type" value="Genomic_DNA"/>
</dbReference>
<feature type="chain" id="PRO_5046705124" description="Secreted protein" evidence="1">
    <location>
        <begin position="22"/>
        <end position="50"/>
    </location>
</feature>
<dbReference type="RefSeq" id="WP_282535713.1">
    <property type="nucleotide sequence ID" value="NZ_JASCIS010000013.1"/>
</dbReference>
<evidence type="ECO:0000256" key="1">
    <source>
        <dbReference type="SAM" id="SignalP"/>
    </source>
</evidence>
<gene>
    <name evidence="2" type="ORF">QIT00_14855</name>
</gene>